<keyword evidence="1" id="KW-0472">Membrane</keyword>
<keyword evidence="1" id="KW-0812">Transmembrane</keyword>
<gene>
    <name evidence="2" type="ORF">S01H1_12483</name>
</gene>
<keyword evidence="1" id="KW-1133">Transmembrane helix</keyword>
<comment type="caution">
    <text evidence="2">The sequence shown here is derived from an EMBL/GenBank/DDBJ whole genome shotgun (WGS) entry which is preliminary data.</text>
</comment>
<evidence type="ECO:0000256" key="1">
    <source>
        <dbReference type="SAM" id="Phobius"/>
    </source>
</evidence>
<proteinExistence type="predicted"/>
<dbReference type="EMBL" id="BARS01006412">
    <property type="protein sequence ID" value="GAF68499.1"/>
    <property type="molecule type" value="Genomic_DNA"/>
</dbReference>
<evidence type="ECO:0000313" key="2">
    <source>
        <dbReference type="EMBL" id="GAF68499.1"/>
    </source>
</evidence>
<feature type="transmembrane region" description="Helical" evidence="1">
    <location>
        <begin position="24"/>
        <end position="42"/>
    </location>
</feature>
<reference evidence="2" key="1">
    <citation type="journal article" date="2014" name="Front. Microbiol.">
        <title>High frequency of phylogenetically diverse reductive dehalogenase-homologous genes in deep subseafloor sedimentary metagenomes.</title>
        <authorList>
            <person name="Kawai M."/>
            <person name="Futagami T."/>
            <person name="Toyoda A."/>
            <person name="Takaki Y."/>
            <person name="Nishi S."/>
            <person name="Hori S."/>
            <person name="Arai W."/>
            <person name="Tsubouchi T."/>
            <person name="Morono Y."/>
            <person name="Uchiyama I."/>
            <person name="Ito T."/>
            <person name="Fujiyama A."/>
            <person name="Inagaki F."/>
            <person name="Takami H."/>
        </authorList>
    </citation>
    <scope>NUCLEOTIDE SEQUENCE</scope>
    <source>
        <strain evidence="2">Expedition CK06-06</strain>
    </source>
</reference>
<protein>
    <submittedName>
        <fullName evidence="2">Uncharacterized protein</fullName>
    </submittedName>
</protein>
<name>X0RI51_9ZZZZ</name>
<dbReference type="AlphaFoldDB" id="X0RI51"/>
<sequence>MVMGTTHETSTNIREKGYRFRTEIISLIATSAVLLTPLLITVSQPDLA</sequence>
<accession>X0RI51</accession>
<feature type="non-terminal residue" evidence="2">
    <location>
        <position position="48"/>
    </location>
</feature>
<organism evidence="2">
    <name type="scientific">marine sediment metagenome</name>
    <dbReference type="NCBI Taxonomy" id="412755"/>
    <lineage>
        <taxon>unclassified sequences</taxon>
        <taxon>metagenomes</taxon>
        <taxon>ecological metagenomes</taxon>
    </lineage>
</organism>